<keyword evidence="3" id="KW-1185">Reference proteome</keyword>
<proteinExistence type="predicted"/>
<reference evidence="2 3" key="1">
    <citation type="journal article" date="2021" name="Elife">
        <title>Chloroplast acquisition without the gene transfer in kleptoplastic sea slugs, Plakobranchus ocellatus.</title>
        <authorList>
            <person name="Maeda T."/>
            <person name="Takahashi S."/>
            <person name="Yoshida T."/>
            <person name="Shimamura S."/>
            <person name="Takaki Y."/>
            <person name="Nagai Y."/>
            <person name="Toyoda A."/>
            <person name="Suzuki Y."/>
            <person name="Arimoto A."/>
            <person name="Ishii H."/>
            <person name="Satoh N."/>
            <person name="Nishiyama T."/>
            <person name="Hasebe M."/>
            <person name="Maruyama T."/>
            <person name="Minagawa J."/>
            <person name="Obokata J."/>
            <person name="Shigenobu S."/>
        </authorList>
    </citation>
    <scope>NUCLEOTIDE SEQUENCE [LARGE SCALE GENOMIC DNA]</scope>
</reference>
<organism evidence="2 3">
    <name type="scientific">Elysia marginata</name>
    <dbReference type="NCBI Taxonomy" id="1093978"/>
    <lineage>
        <taxon>Eukaryota</taxon>
        <taxon>Metazoa</taxon>
        <taxon>Spiralia</taxon>
        <taxon>Lophotrochozoa</taxon>
        <taxon>Mollusca</taxon>
        <taxon>Gastropoda</taxon>
        <taxon>Heterobranchia</taxon>
        <taxon>Euthyneura</taxon>
        <taxon>Panpulmonata</taxon>
        <taxon>Sacoglossa</taxon>
        <taxon>Placobranchoidea</taxon>
        <taxon>Plakobranchidae</taxon>
        <taxon>Elysia</taxon>
    </lineage>
</organism>
<dbReference type="AlphaFoldDB" id="A0AAV4JIY0"/>
<evidence type="ECO:0000256" key="1">
    <source>
        <dbReference type="SAM" id="MobiDB-lite"/>
    </source>
</evidence>
<evidence type="ECO:0000313" key="3">
    <source>
        <dbReference type="Proteomes" id="UP000762676"/>
    </source>
</evidence>
<evidence type="ECO:0000313" key="2">
    <source>
        <dbReference type="EMBL" id="GFS21695.1"/>
    </source>
</evidence>
<comment type="caution">
    <text evidence="2">The sequence shown here is derived from an EMBL/GenBank/DDBJ whole genome shotgun (WGS) entry which is preliminary data.</text>
</comment>
<dbReference type="Proteomes" id="UP000762676">
    <property type="component" value="Unassembled WGS sequence"/>
</dbReference>
<accession>A0AAV4JIY0</accession>
<feature type="region of interest" description="Disordered" evidence="1">
    <location>
        <begin position="64"/>
        <end position="89"/>
    </location>
</feature>
<name>A0AAV4JIY0_9GAST</name>
<protein>
    <submittedName>
        <fullName evidence="2">Uncharacterized protein</fullName>
    </submittedName>
</protein>
<dbReference type="EMBL" id="BMAT01006895">
    <property type="protein sequence ID" value="GFS21695.1"/>
    <property type="molecule type" value="Genomic_DNA"/>
</dbReference>
<gene>
    <name evidence="2" type="ORF">ElyMa_003345000</name>
</gene>
<sequence>MDFVFILRAKIERHAKPPSSLRHHLAKSGYKHQRITIAQAGMPSLFNYSLPKMIALAWSCVSKGRQSHPKGLPEGELASSSGPTGRPSLCFKDVCKKDL</sequence>